<dbReference type="HAMAP" id="MF_00978">
    <property type="entry name" value="Bifunct_BirA"/>
    <property type="match status" value="1"/>
</dbReference>
<dbReference type="PROSITE" id="PS51733">
    <property type="entry name" value="BPL_LPL_CATALYTIC"/>
    <property type="match status" value="1"/>
</dbReference>
<feature type="binding site" evidence="4">
    <location>
        <begin position="122"/>
        <end position="124"/>
    </location>
    <ligand>
        <name>biotin</name>
        <dbReference type="ChEBI" id="CHEBI:57586"/>
    </ligand>
</feature>
<dbReference type="InterPro" id="IPR045864">
    <property type="entry name" value="aa-tRNA-synth_II/BPL/LPL"/>
</dbReference>
<dbReference type="OrthoDB" id="9807064at2"/>
<evidence type="ECO:0000259" key="5">
    <source>
        <dbReference type="PROSITE" id="PS51733"/>
    </source>
</evidence>
<evidence type="ECO:0000313" key="7">
    <source>
        <dbReference type="Proteomes" id="UP000241639"/>
    </source>
</evidence>
<keyword evidence="7" id="KW-1185">Reference proteome</keyword>
<feature type="DNA-binding region" description="H-T-H motif" evidence="4">
    <location>
        <begin position="23"/>
        <end position="42"/>
    </location>
</feature>
<dbReference type="InterPro" id="IPR004143">
    <property type="entry name" value="BPL_LPL_catalytic"/>
</dbReference>
<evidence type="ECO:0000256" key="2">
    <source>
        <dbReference type="ARBA" id="ARBA00023125"/>
    </source>
</evidence>
<dbReference type="InterPro" id="IPR036390">
    <property type="entry name" value="WH_DNA-bd_sf"/>
</dbReference>
<evidence type="ECO:0000313" key="6">
    <source>
        <dbReference type="EMBL" id="PTM58744.1"/>
    </source>
</evidence>
<dbReference type="SUPFAM" id="SSF55681">
    <property type="entry name" value="Class II aaRS and biotin synthetases"/>
    <property type="match status" value="1"/>
</dbReference>
<comment type="catalytic activity">
    <reaction evidence="4">
        <text>biotin + L-lysyl-[protein] + ATP = N(6)-biotinyl-L-lysyl-[protein] + AMP + diphosphate + H(+)</text>
        <dbReference type="Rhea" id="RHEA:11756"/>
        <dbReference type="Rhea" id="RHEA-COMP:9752"/>
        <dbReference type="Rhea" id="RHEA-COMP:10505"/>
        <dbReference type="ChEBI" id="CHEBI:15378"/>
        <dbReference type="ChEBI" id="CHEBI:29969"/>
        <dbReference type="ChEBI" id="CHEBI:30616"/>
        <dbReference type="ChEBI" id="CHEBI:33019"/>
        <dbReference type="ChEBI" id="CHEBI:57586"/>
        <dbReference type="ChEBI" id="CHEBI:83144"/>
        <dbReference type="ChEBI" id="CHEBI:456215"/>
        <dbReference type="EC" id="6.3.4.15"/>
    </reaction>
</comment>
<gene>
    <name evidence="4" type="primary">birA</name>
    <name evidence="6" type="ORF">C8J48_1334</name>
</gene>
<evidence type="ECO:0000256" key="3">
    <source>
        <dbReference type="ARBA" id="ARBA00023267"/>
    </source>
</evidence>
<dbReference type="GO" id="GO:0005737">
    <property type="term" value="C:cytoplasm"/>
    <property type="evidence" value="ECO:0007669"/>
    <property type="project" value="TreeGrafter"/>
</dbReference>
<keyword evidence="4" id="KW-0804">Transcription</keyword>
<dbReference type="InterPro" id="IPR013196">
    <property type="entry name" value="HTH_11"/>
</dbReference>
<dbReference type="InterPro" id="IPR030855">
    <property type="entry name" value="Bifunct_BirA"/>
</dbReference>
<dbReference type="PANTHER" id="PTHR12835">
    <property type="entry name" value="BIOTIN PROTEIN LIGASE"/>
    <property type="match status" value="1"/>
</dbReference>
<dbReference type="Pfam" id="PF02237">
    <property type="entry name" value="BPL_C"/>
    <property type="match status" value="1"/>
</dbReference>
<dbReference type="GO" id="GO:0003677">
    <property type="term" value="F:DNA binding"/>
    <property type="evidence" value="ECO:0007669"/>
    <property type="project" value="UniProtKB-UniRule"/>
</dbReference>
<comment type="similarity">
    <text evidence="4">Belongs to the biotin--protein ligase family.</text>
</comment>
<keyword evidence="4" id="KW-0067">ATP-binding</keyword>
<keyword evidence="2 4" id="KW-0238">DNA-binding</keyword>
<dbReference type="InterPro" id="IPR011991">
    <property type="entry name" value="ArsR-like_HTH"/>
</dbReference>
<dbReference type="EMBL" id="PZZP01000001">
    <property type="protein sequence ID" value="PTM58744.1"/>
    <property type="molecule type" value="Genomic_DNA"/>
</dbReference>
<organism evidence="6 7">
    <name type="scientific">Desmospora activa DSM 45169</name>
    <dbReference type="NCBI Taxonomy" id="1121389"/>
    <lineage>
        <taxon>Bacteria</taxon>
        <taxon>Bacillati</taxon>
        <taxon>Bacillota</taxon>
        <taxon>Bacilli</taxon>
        <taxon>Bacillales</taxon>
        <taxon>Thermoactinomycetaceae</taxon>
        <taxon>Desmospora</taxon>
    </lineage>
</organism>
<name>A0A2T4ZA36_9BACL</name>
<dbReference type="SUPFAM" id="SSF46785">
    <property type="entry name" value="Winged helix' DNA-binding domain"/>
    <property type="match status" value="1"/>
</dbReference>
<dbReference type="Gene3D" id="3.30.930.10">
    <property type="entry name" value="Bira Bifunctional Protein, Domain 2"/>
    <property type="match status" value="1"/>
</dbReference>
<dbReference type="GO" id="GO:0006355">
    <property type="term" value="P:regulation of DNA-templated transcription"/>
    <property type="evidence" value="ECO:0007669"/>
    <property type="project" value="UniProtKB-UniRule"/>
</dbReference>
<comment type="function">
    <text evidence="4">Acts both as a biotin--[acetyl-CoA-carboxylase] ligase and a repressor.</text>
</comment>
<dbReference type="EC" id="6.3.4.15" evidence="4"/>
<feature type="binding site" evidence="4">
    <location>
        <position position="118"/>
    </location>
    <ligand>
        <name>biotin</name>
        <dbReference type="ChEBI" id="CHEBI:57586"/>
    </ligand>
</feature>
<keyword evidence="4" id="KW-0805">Transcription regulation</keyword>
<dbReference type="GO" id="GO:0016740">
    <property type="term" value="F:transferase activity"/>
    <property type="evidence" value="ECO:0007669"/>
    <property type="project" value="UniProtKB-ARBA"/>
</dbReference>
<dbReference type="GO" id="GO:0009249">
    <property type="term" value="P:protein lipoylation"/>
    <property type="evidence" value="ECO:0007669"/>
    <property type="project" value="UniProtKB-ARBA"/>
</dbReference>
<dbReference type="Pfam" id="PF08279">
    <property type="entry name" value="HTH_11"/>
    <property type="match status" value="1"/>
</dbReference>
<keyword evidence="3 4" id="KW-0092">Biotin</keyword>
<dbReference type="AlphaFoldDB" id="A0A2T4ZA36"/>
<dbReference type="CDD" id="cd00090">
    <property type="entry name" value="HTH_ARSR"/>
    <property type="match status" value="1"/>
</dbReference>
<sequence length="324" mass="36497">MANRIRESLLGLLLERSGSFVSGEEISRHVNCSRTAIWKHIEELRKEGYQIEARPRSGYRLLYRPDRVAPEELKPHLTTRRFGQAIRYWRQIPSTQPAAHEWAREGAEEGALVITEEQTQGRGRLGRMWHSPPNNGIWMSIILRPPIPLTQAPQLTLMASVAVTRALRQTTGLDVRIKWPNDLLIEGKKVCGILTELRGEQDHIQYVVMGTGINVNVTSDWWPDELKEKATSLAIAGGHTYHRVELIAAILGELEQMYEGYLTHGFEPIRILWEEYAGMLGNVIRAFTPQGEVTGEAIGLDATGALLLQQGDHTLPIFSSDIEV</sequence>
<dbReference type="GO" id="GO:0004077">
    <property type="term" value="F:biotin--[biotin carboxyl-carrier protein] ligase activity"/>
    <property type="evidence" value="ECO:0007669"/>
    <property type="project" value="UniProtKB-UniRule"/>
</dbReference>
<feature type="domain" description="BPL/LPL catalytic" evidence="5">
    <location>
        <begin position="71"/>
        <end position="262"/>
    </location>
</feature>
<comment type="caution">
    <text evidence="6">The sequence shown here is derived from an EMBL/GenBank/DDBJ whole genome shotgun (WGS) entry which is preliminary data.</text>
</comment>
<dbReference type="InterPro" id="IPR036388">
    <property type="entry name" value="WH-like_DNA-bd_sf"/>
</dbReference>
<keyword evidence="4" id="KW-0678">Repressor</keyword>
<comment type="caution">
    <text evidence="4">Lacks conserved residue(s) required for the propagation of feature annotation.</text>
</comment>
<dbReference type="Pfam" id="PF03099">
    <property type="entry name" value="BPL_LplA_LipB"/>
    <property type="match status" value="1"/>
</dbReference>
<dbReference type="InterPro" id="IPR003142">
    <property type="entry name" value="BPL_C"/>
</dbReference>
<dbReference type="Proteomes" id="UP000241639">
    <property type="component" value="Unassembled WGS sequence"/>
</dbReference>
<keyword evidence="1 4" id="KW-0436">Ligase</keyword>
<dbReference type="Gene3D" id="1.10.10.10">
    <property type="entry name" value="Winged helix-like DNA-binding domain superfamily/Winged helix DNA-binding domain"/>
    <property type="match status" value="1"/>
</dbReference>
<dbReference type="PANTHER" id="PTHR12835:SF5">
    <property type="entry name" value="BIOTIN--PROTEIN LIGASE"/>
    <property type="match status" value="1"/>
</dbReference>
<evidence type="ECO:0000256" key="1">
    <source>
        <dbReference type="ARBA" id="ARBA00022598"/>
    </source>
</evidence>
<evidence type="ECO:0000256" key="4">
    <source>
        <dbReference type="HAMAP-Rule" id="MF_00978"/>
    </source>
</evidence>
<protein>
    <recommendedName>
        <fullName evidence="4">Bifunctional ligase/repressor BirA</fullName>
    </recommendedName>
    <alternativeName>
        <fullName evidence="4">Biotin--[acetyl-CoA-carboxylase] ligase</fullName>
        <ecNumber evidence="4">6.3.4.15</ecNumber>
    </alternativeName>
    <alternativeName>
        <fullName evidence="4">Biotin--protein ligase</fullName>
    </alternativeName>
    <alternativeName>
        <fullName evidence="4">Biotin-[acetyl-CoA carboxylase] synthetase</fullName>
    </alternativeName>
</protein>
<reference evidence="6 7" key="1">
    <citation type="submission" date="2018-04" db="EMBL/GenBank/DDBJ databases">
        <title>Genomic Encyclopedia of Archaeal and Bacterial Type Strains, Phase II (KMG-II): from individual species to whole genera.</title>
        <authorList>
            <person name="Goeker M."/>
        </authorList>
    </citation>
    <scope>NUCLEOTIDE SEQUENCE [LARGE SCALE GENOMIC DNA]</scope>
    <source>
        <strain evidence="6 7">DSM 45169</strain>
    </source>
</reference>
<proteinExistence type="inferred from homology"/>
<accession>A0A2T4ZA36</accession>
<keyword evidence="4" id="KW-0547">Nucleotide-binding</keyword>
<dbReference type="GO" id="GO:0005524">
    <property type="term" value="F:ATP binding"/>
    <property type="evidence" value="ECO:0007669"/>
    <property type="project" value="UniProtKB-UniRule"/>
</dbReference>
<dbReference type="CDD" id="cd16442">
    <property type="entry name" value="BPL"/>
    <property type="match status" value="1"/>
</dbReference>
<feature type="binding site" evidence="4">
    <location>
        <position position="189"/>
    </location>
    <ligand>
        <name>biotin</name>
        <dbReference type="ChEBI" id="CHEBI:57586"/>
    </ligand>
</feature>
<dbReference type="InterPro" id="IPR004408">
    <property type="entry name" value="Biotin_CoA_COase_ligase"/>
</dbReference>
<dbReference type="NCBIfam" id="TIGR00121">
    <property type="entry name" value="birA_ligase"/>
    <property type="match status" value="1"/>
</dbReference>